<keyword evidence="4" id="KW-1003">Cell membrane</keyword>
<dbReference type="InterPro" id="IPR038377">
    <property type="entry name" value="Na/Glc_symporter_sf"/>
</dbReference>
<evidence type="ECO:0000256" key="11">
    <source>
        <dbReference type="ARBA" id="ARBA00023201"/>
    </source>
</evidence>
<evidence type="ECO:0000256" key="3">
    <source>
        <dbReference type="ARBA" id="ARBA00022448"/>
    </source>
</evidence>
<keyword evidence="11" id="KW-0739">Sodium transport</keyword>
<accession>A0A2N6PKA4</accession>
<feature type="transmembrane region" description="Helical" evidence="15">
    <location>
        <begin position="469"/>
        <end position="494"/>
    </location>
</feature>
<feature type="region of interest" description="Disordered" evidence="14">
    <location>
        <begin position="1"/>
        <end position="24"/>
    </location>
</feature>
<evidence type="ECO:0000256" key="14">
    <source>
        <dbReference type="SAM" id="MobiDB-lite"/>
    </source>
</evidence>
<feature type="transmembrane region" description="Helical" evidence="15">
    <location>
        <begin position="104"/>
        <end position="121"/>
    </location>
</feature>
<feature type="transmembrane region" description="Helical" evidence="15">
    <location>
        <begin position="296"/>
        <end position="319"/>
    </location>
</feature>
<dbReference type="Pfam" id="PF00474">
    <property type="entry name" value="SSF"/>
    <property type="match status" value="1"/>
</dbReference>
<evidence type="ECO:0000256" key="7">
    <source>
        <dbReference type="ARBA" id="ARBA00022989"/>
    </source>
</evidence>
<feature type="transmembrane region" description="Helical" evidence="15">
    <location>
        <begin position="526"/>
        <end position="545"/>
    </location>
</feature>
<keyword evidence="17" id="KW-1185">Reference proteome</keyword>
<evidence type="ECO:0000256" key="2">
    <source>
        <dbReference type="ARBA" id="ARBA00006434"/>
    </source>
</evidence>
<evidence type="ECO:0000256" key="15">
    <source>
        <dbReference type="SAM" id="Phobius"/>
    </source>
</evidence>
<feature type="transmembrane region" description="Helical" evidence="15">
    <location>
        <begin position="262"/>
        <end position="284"/>
    </location>
</feature>
<name>A0A2N6PKA4_9MICO</name>
<evidence type="ECO:0000256" key="4">
    <source>
        <dbReference type="ARBA" id="ARBA00022475"/>
    </source>
</evidence>
<feature type="compositionally biased region" description="Acidic residues" evidence="14">
    <location>
        <begin position="564"/>
        <end position="575"/>
    </location>
</feature>
<feature type="transmembrane region" description="Helical" evidence="15">
    <location>
        <begin position="26"/>
        <end position="48"/>
    </location>
</feature>
<dbReference type="PANTHER" id="PTHR48086">
    <property type="entry name" value="SODIUM/PROLINE SYMPORTER-RELATED"/>
    <property type="match status" value="1"/>
</dbReference>
<comment type="caution">
    <text evidence="16">The sequence shown here is derived from an EMBL/GenBank/DDBJ whole genome shotgun (WGS) entry which is preliminary data.</text>
</comment>
<keyword evidence="8" id="KW-0915">Sodium</keyword>
<evidence type="ECO:0000256" key="1">
    <source>
        <dbReference type="ARBA" id="ARBA00004651"/>
    </source>
</evidence>
<reference evidence="16 17" key="1">
    <citation type="submission" date="2017-09" db="EMBL/GenBank/DDBJ databases">
        <title>Bacterial strain isolated from the female urinary microbiota.</title>
        <authorList>
            <person name="Thomas-White K."/>
            <person name="Kumar N."/>
            <person name="Forster S."/>
            <person name="Putonti C."/>
            <person name="Lawley T."/>
            <person name="Wolfe A.J."/>
        </authorList>
    </citation>
    <scope>NUCLEOTIDE SEQUENCE [LARGE SCALE GENOMIC DNA]</scope>
    <source>
        <strain evidence="16 17">UMB0680</strain>
    </source>
</reference>
<dbReference type="GO" id="GO:0005886">
    <property type="term" value="C:plasma membrane"/>
    <property type="evidence" value="ECO:0007669"/>
    <property type="project" value="UniProtKB-SubCell"/>
</dbReference>
<dbReference type="Proteomes" id="UP000235703">
    <property type="component" value="Unassembled WGS sequence"/>
</dbReference>
<comment type="subcellular location">
    <subcellularLocation>
        <location evidence="1">Cell membrane</location>
        <topology evidence="1">Multi-pass membrane protein</topology>
    </subcellularLocation>
</comment>
<feature type="region of interest" description="Disordered" evidence="14">
    <location>
        <begin position="562"/>
        <end position="610"/>
    </location>
</feature>
<feature type="transmembrane region" description="Helical" evidence="15">
    <location>
        <begin position="209"/>
        <end position="230"/>
    </location>
</feature>
<feature type="transmembrane region" description="Helical" evidence="15">
    <location>
        <begin position="501"/>
        <end position="520"/>
    </location>
</feature>
<feature type="transmembrane region" description="Helical" evidence="15">
    <location>
        <begin position="69"/>
        <end position="92"/>
    </location>
</feature>
<evidence type="ECO:0000256" key="12">
    <source>
        <dbReference type="ARBA" id="ARBA00033708"/>
    </source>
</evidence>
<comment type="similarity">
    <text evidence="2 13">Belongs to the sodium:solute symporter (SSF) (TC 2.A.21) family.</text>
</comment>
<feature type="transmembrane region" description="Helical" evidence="15">
    <location>
        <begin position="415"/>
        <end position="439"/>
    </location>
</feature>
<keyword evidence="5 15" id="KW-0812">Transmembrane</keyword>
<sequence>MRRRRRCPRRLRNGESVPPSSDTSDLVQLGIPGLVLLLLLFYGGTMWMSMAISKRKENADGYMTAGNRIGFGISAASMTATWIWASSMYASATAGYTYGVSGPIHYGLWGALMILFIYPFGRRIRAVAPRAHTLAEVMYARHGRSSQLMLAGSNVLGSVISLTSNFIAGGAIISLLSPISFGGGIIIVAAGVLLYTLWSGFRASVLTDFAQVCAMLGAAVIIIPIVFFAAGGPDMFEAGRAAGNVTAAQESFFSSDAFMNQGAPYIAAVLAYAIGNQTIAQRLFAVREDLIKPTFVTATIGYGASVIGIGMIGVMALYLGVQPLDGDVNNLLPQMAATYLPAILVAVAFIMIIGSLSSTADSDLSALSSIVMTDIYGQSVGRRNADPRTMLLIGRVTMIVATGAALYFATARFNILDLLVFVGALWGCLVFPVIASFYWKKVTNRAFTVSVLAALAVFIPVRFELIPVTGAWAIIVEALAIIGVGVVLGIMAFGFFGLRPAIIVGALATVATGFVGFGFLRDYTVLSASLVAYAVSFLVCWSMSVRSNQDFDFGIIQRVTGDFDPSDETEDADLDAELRELQDEDEKAADDGPFETSSHRTTRNDSDQRK</sequence>
<keyword evidence="9" id="KW-0406">Ion transport</keyword>
<keyword evidence="7 15" id="KW-1133">Transmembrane helix</keyword>
<gene>
    <name evidence="16" type="ORF">CJ198_00725</name>
</gene>
<evidence type="ECO:0000256" key="9">
    <source>
        <dbReference type="ARBA" id="ARBA00023065"/>
    </source>
</evidence>
<feature type="transmembrane region" description="Helical" evidence="15">
    <location>
        <begin position="148"/>
        <end position="173"/>
    </location>
</feature>
<keyword evidence="10 15" id="KW-0472">Membrane</keyword>
<dbReference type="GO" id="GO:0015293">
    <property type="term" value="F:symporter activity"/>
    <property type="evidence" value="ECO:0007669"/>
    <property type="project" value="UniProtKB-KW"/>
</dbReference>
<organism evidence="16 17">
    <name type="scientific">Brevibacterium luteolum</name>
    <dbReference type="NCBI Taxonomy" id="199591"/>
    <lineage>
        <taxon>Bacteria</taxon>
        <taxon>Bacillati</taxon>
        <taxon>Actinomycetota</taxon>
        <taxon>Actinomycetes</taxon>
        <taxon>Micrococcales</taxon>
        <taxon>Brevibacteriaceae</taxon>
        <taxon>Brevibacterium</taxon>
    </lineage>
</organism>
<feature type="transmembrane region" description="Helical" evidence="15">
    <location>
        <begin position="392"/>
        <end position="409"/>
    </location>
</feature>
<evidence type="ECO:0000256" key="13">
    <source>
        <dbReference type="RuleBase" id="RU362091"/>
    </source>
</evidence>
<feature type="compositionally biased region" description="Basic residues" evidence="14">
    <location>
        <begin position="1"/>
        <end position="11"/>
    </location>
</feature>
<dbReference type="PROSITE" id="PS50283">
    <property type="entry name" value="NA_SOLUT_SYMP_3"/>
    <property type="match status" value="1"/>
</dbReference>
<feature type="transmembrane region" description="Helical" evidence="15">
    <location>
        <begin position="179"/>
        <end position="197"/>
    </location>
</feature>
<keyword evidence="6" id="KW-0769">Symport</keyword>
<protein>
    <submittedName>
        <fullName evidence="16">Sodium:proline symporter</fullName>
    </submittedName>
</protein>
<dbReference type="GO" id="GO:0006814">
    <property type="term" value="P:sodium ion transport"/>
    <property type="evidence" value="ECO:0007669"/>
    <property type="project" value="UniProtKB-KW"/>
</dbReference>
<dbReference type="EMBL" id="PNFZ01000001">
    <property type="protein sequence ID" value="PMB99104.1"/>
    <property type="molecule type" value="Genomic_DNA"/>
</dbReference>
<evidence type="ECO:0000256" key="8">
    <source>
        <dbReference type="ARBA" id="ARBA00023053"/>
    </source>
</evidence>
<feature type="transmembrane region" description="Helical" evidence="15">
    <location>
        <begin position="446"/>
        <end position="463"/>
    </location>
</feature>
<evidence type="ECO:0000256" key="10">
    <source>
        <dbReference type="ARBA" id="ARBA00023136"/>
    </source>
</evidence>
<feature type="transmembrane region" description="Helical" evidence="15">
    <location>
        <begin position="339"/>
        <end position="360"/>
    </location>
</feature>
<evidence type="ECO:0000256" key="5">
    <source>
        <dbReference type="ARBA" id="ARBA00022692"/>
    </source>
</evidence>
<dbReference type="CDD" id="cd11476">
    <property type="entry name" value="SLC5sbd_DUR3"/>
    <property type="match status" value="1"/>
</dbReference>
<dbReference type="InterPro" id="IPR001734">
    <property type="entry name" value="Na/solute_symporter"/>
</dbReference>
<proteinExistence type="inferred from homology"/>
<dbReference type="AlphaFoldDB" id="A0A2N6PKA4"/>
<evidence type="ECO:0000313" key="17">
    <source>
        <dbReference type="Proteomes" id="UP000235703"/>
    </source>
</evidence>
<dbReference type="InterPro" id="IPR050277">
    <property type="entry name" value="Sodium:Solute_Symporter"/>
</dbReference>
<evidence type="ECO:0000256" key="6">
    <source>
        <dbReference type="ARBA" id="ARBA00022847"/>
    </source>
</evidence>
<dbReference type="Gene3D" id="1.20.1730.10">
    <property type="entry name" value="Sodium/glucose cotransporter"/>
    <property type="match status" value="1"/>
</dbReference>
<keyword evidence="3" id="KW-0813">Transport</keyword>
<comment type="catalytic activity">
    <reaction evidence="12">
        <text>L-proline(in) + Na(+)(in) = L-proline(out) + Na(+)(out)</text>
        <dbReference type="Rhea" id="RHEA:28967"/>
        <dbReference type="ChEBI" id="CHEBI:29101"/>
        <dbReference type="ChEBI" id="CHEBI:60039"/>
    </reaction>
</comment>
<evidence type="ECO:0000313" key="16">
    <source>
        <dbReference type="EMBL" id="PMB99104.1"/>
    </source>
</evidence>
<dbReference type="OrthoDB" id="9789704at2"/>
<dbReference type="PANTHER" id="PTHR48086:SF3">
    <property type="entry name" value="SODIUM_PROLINE SYMPORTER"/>
    <property type="match status" value="1"/>
</dbReference>